<dbReference type="Gene3D" id="2.120.10.80">
    <property type="entry name" value="Kelch-type beta propeller"/>
    <property type="match status" value="1"/>
</dbReference>
<reference evidence="1 2" key="1">
    <citation type="submission" date="2016-11" db="EMBL/GenBank/DDBJ databases">
        <title>Whole genomes of Flavobacteriaceae.</title>
        <authorList>
            <person name="Stine C."/>
            <person name="Li C."/>
            <person name="Tadesse D."/>
        </authorList>
    </citation>
    <scope>NUCLEOTIDE SEQUENCE [LARGE SCALE GENOMIC DNA]</scope>
    <source>
        <strain evidence="1 2">DSM 24704</strain>
    </source>
</reference>
<proteinExistence type="predicted"/>
<dbReference type="InterPro" id="IPR015915">
    <property type="entry name" value="Kelch-typ_b-propeller"/>
</dbReference>
<protein>
    <submittedName>
        <fullName evidence="1">Uncharacterized protein</fullName>
    </submittedName>
</protein>
<sequence length="606" mass="67375">MNYVTTGSSNSVLDGDPLKLKIVISKVHLDSILPTDYFTIENLENIIANNDLKYVKCKLSGELKNATTKNSPVSIGELIYNASNKGKRSFKLSQNTNEFAYLILEINKVNCSIAGDSTNLAISFKNKNDEGTPLPLVRINFTVYAEKVKPEILKFSSNQMVLQHSEPATLSWKIKGKQFILREGIREIERGTGLVEDEYPLGKISNGDHSYTLEVQQGDVSVTKTIPIRVLDESKMYPISAPSDNDVSYTISNFCVSQDSSCLFSLVLKKEDNIGRLDHIRYTYTNDSSSNNWSKIKLSETEKEQLKPFAGSPFVHLKSPGEFYGRLLFIGGSYVNATKYNKLVVIIDLDAESGDRISIINNMPWSSRMGHSCTLFTHGDQDKIWLIGGIDEWGAALNDIWVSGDGKVWENLSPDGTVNPKPKGQNLQIPATMPWEKRGMASVTVELNNDGSKRALLIGGGFSEMGGSETPDIWKWDKKSWEAFKDFKINGSSYLSSALFFLGKDIIDSTGFVLLGGYEREENGETVKRKYFYNLTINNGQYINVVLDEASGAGSFATSKNSKIITGFFKGSMWYIVLTNEGAAGITYSNLFYWIPVSNGETLIFT</sequence>
<organism evidence="1 2">
    <name type="scientific">Flavobacterium araucananum</name>
    <dbReference type="NCBI Taxonomy" id="946678"/>
    <lineage>
        <taxon>Bacteria</taxon>
        <taxon>Pseudomonadati</taxon>
        <taxon>Bacteroidota</taxon>
        <taxon>Flavobacteriia</taxon>
        <taxon>Flavobacteriales</taxon>
        <taxon>Flavobacteriaceae</taxon>
        <taxon>Flavobacterium</taxon>
    </lineage>
</organism>
<dbReference type="AlphaFoldDB" id="A0A227P4N6"/>
<accession>A0A227P4N6</accession>
<dbReference type="Proteomes" id="UP000214684">
    <property type="component" value="Unassembled WGS sequence"/>
</dbReference>
<gene>
    <name evidence="1" type="ORF">B0A64_16140</name>
</gene>
<dbReference type="RefSeq" id="WP_089480531.1">
    <property type="nucleotide sequence ID" value="NZ_MUGS01000034.1"/>
</dbReference>
<keyword evidence="2" id="KW-1185">Reference proteome</keyword>
<dbReference type="SUPFAM" id="SSF117281">
    <property type="entry name" value="Kelch motif"/>
    <property type="match status" value="1"/>
</dbReference>
<dbReference type="EMBL" id="MUGS01000034">
    <property type="protein sequence ID" value="OXG04188.1"/>
    <property type="molecule type" value="Genomic_DNA"/>
</dbReference>
<evidence type="ECO:0000313" key="1">
    <source>
        <dbReference type="EMBL" id="OXG04188.1"/>
    </source>
</evidence>
<evidence type="ECO:0000313" key="2">
    <source>
        <dbReference type="Proteomes" id="UP000214684"/>
    </source>
</evidence>
<comment type="caution">
    <text evidence="1">The sequence shown here is derived from an EMBL/GenBank/DDBJ whole genome shotgun (WGS) entry which is preliminary data.</text>
</comment>
<dbReference type="OrthoDB" id="211220at2"/>
<name>A0A227P4N6_9FLAO</name>